<evidence type="ECO:0000313" key="6">
    <source>
        <dbReference type="EMBL" id="CAD1827265.1"/>
    </source>
</evidence>
<dbReference type="SUPFAM" id="SSF103511">
    <property type="entry name" value="Chlorophyll a-b binding protein"/>
    <property type="match status" value="1"/>
</dbReference>
<reference evidence="6" key="1">
    <citation type="submission" date="2020-07" db="EMBL/GenBank/DDBJ databases">
        <authorList>
            <person name="Lin J."/>
        </authorList>
    </citation>
    <scope>NUCLEOTIDE SEQUENCE</scope>
</reference>
<dbReference type="InterPro" id="IPR022796">
    <property type="entry name" value="Chloroa_b-bind"/>
</dbReference>
<keyword evidence="3" id="KW-0150">Chloroplast</keyword>
<comment type="subcellular location">
    <subcellularLocation>
        <location evidence="2">Membrane</location>
    </subcellularLocation>
    <subcellularLocation>
        <location evidence="1">Plastid</location>
        <location evidence="1">Chloroplast</location>
    </subcellularLocation>
</comment>
<proteinExistence type="predicted"/>
<dbReference type="EMBL" id="LR862146">
    <property type="protein sequence ID" value="CAD1827265.1"/>
    <property type="molecule type" value="Genomic_DNA"/>
</dbReference>
<dbReference type="GO" id="GO:0016020">
    <property type="term" value="C:membrane"/>
    <property type="evidence" value="ECO:0007669"/>
    <property type="project" value="UniProtKB-SubCell"/>
</dbReference>
<evidence type="ECO:0000256" key="1">
    <source>
        <dbReference type="ARBA" id="ARBA00004229"/>
    </source>
</evidence>
<evidence type="ECO:0000256" key="4">
    <source>
        <dbReference type="ARBA" id="ARBA00022640"/>
    </source>
</evidence>
<dbReference type="Gene3D" id="1.10.3460.10">
    <property type="entry name" value="Chlorophyll a/b binding protein domain"/>
    <property type="match status" value="1"/>
</dbReference>
<dbReference type="GO" id="GO:0009507">
    <property type="term" value="C:chloroplast"/>
    <property type="evidence" value="ECO:0007669"/>
    <property type="project" value="UniProtKB-SubCell"/>
</dbReference>
<protein>
    <submittedName>
        <fullName evidence="6">Uncharacterized protein</fullName>
    </submittedName>
</protein>
<name>A0A6V7P8W6_ANACO</name>
<keyword evidence="5" id="KW-0809">Transit peptide</keyword>
<accession>A0A6V7P8W6</accession>
<evidence type="ECO:0000256" key="3">
    <source>
        <dbReference type="ARBA" id="ARBA00022528"/>
    </source>
</evidence>
<dbReference type="Pfam" id="PF00504">
    <property type="entry name" value="Chloroa_b-bind"/>
    <property type="match status" value="1"/>
</dbReference>
<keyword evidence="4" id="KW-0934">Plastid</keyword>
<sequence>MLAVAGILIPECLESLVSLTTSRGRRWADYVNRAASTSNLSSRTGRTRSPTSGTGRAVVRLHGLGRGSPEPVMVLRTKEIKNGRLAMLAFVGFGFKPFIPEKARSRT</sequence>
<organism evidence="6">
    <name type="scientific">Ananas comosus var. bracteatus</name>
    <name type="common">red pineapple</name>
    <dbReference type="NCBI Taxonomy" id="296719"/>
    <lineage>
        <taxon>Eukaryota</taxon>
        <taxon>Viridiplantae</taxon>
        <taxon>Streptophyta</taxon>
        <taxon>Embryophyta</taxon>
        <taxon>Tracheophyta</taxon>
        <taxon>Spermatophyta</taxon>
        <taxon>Magnoliopsida</taxon>
        <taxon>Liliopsida</taxon>
        <taxon>Poales</taxon>
        <taxon>Bromeliaceae</taxon>
        <taxon>Bromelioideae</taxon>
        <taxon>Ananas</taxon>
    </lineage>
</organism>
<gene>
    <name evidence="6" type="ORF">CB5_LOCUS10476</name>
</gene>
<evidence type="ECO:0000256" key="5">
    <source>
        <dbReference type="ARBA" id="ARBA00022946"/>
    </source>
</evidence>
<dbReference type="AlphaFoldDB" id="A0A6V7P8W6"/>
<evidence type="ECO:0000256" key="2">
    <source>
        <dbReference type="ARBA" id="ARBA00004370"/>
    </source>
</evidence>